<gene>
    <name evidence="1" type="ORF">D3P04_22330</name>
</gene>
<dbReference type="EMBL" id="QZCG01000023">
    <property type="protein sequence ID" value="RJE81923.1"/>
    <property type="molecule type" value="Genomic_DNA"/>
</dbReference>
<dbReference type="SUPFAM" id="SSF141452">
    <property type="entry name" value="Hcp1-like"/>
    <property type="match status" value="1"/>
</dbReference>
<keyword evidence="2" id="KW-1185">Reference proteome</keyword>
<sequence>MAVDIFLKLSNSIKGESQDDTHRDEIDVLAWNWGLTQSGTTHIGSGGGGGKVNVQDITLTKYVDLATNDLIKRATSGEHIENGELIVRKSGGTTPVEYFRIKMENIMITSYNTGGAKDGLDRIQETLTLNFRKFEVLYTLQEDSGAAGAETMSGWDIAENKEWSA</sequence>
<comment type="caution">
    <text evidence="1">The sequence shown here is derived from an EMBL/GenBank/DDBJ whole genome shotgun (WGS) entry which is preliminary data.</text>
</comment>
<dbReference type="InterPro" id="IPR053165">
    <property type="entry name" value="HSI-I_assembly_Hcp1"/>
</dbReference>
<dbReference type="Proteomes" id="UP000284202">
    <property type="component" value="Unassembled WGS sequence"/>
</dbReference>
<dbReference type="PANTHER" id="PTHR36152:SF1">
    <property type="entry name" value="UBIQUITIN-LIKE DOMAIN-CONTAINING PROTEIN"/>
    <property type="match status" value="1"/>
</dbReference>
<name>A0A418SLW1_9RHOB</name>
<evidence type="ECO:0000313" key="1">
    <source>
        <dbReference type="EMBL" id="RJE81923.1"/>
    </source>
</evidence>
<dbReference type="InterPro" id="IPR036624">
    <property type="entry name" value="Hcp1-lik_sf"/>
</dbReference>
<dbReference type="Gene3D" id="2.30.110.20">
    <property type="entry name" value="Hcp1-like"/>
    <property type="match status" value="1"/>
</dbReference>
<evidence type="ECO:0000313" key="2">
    <source>
        <dbReference type="Proteomes" id="UP000284202"/>
    </source>
</evidence>
<dbReference type="InterPro" id="IPR008514">
    <property type="entry name" value="T6SS_Hcp"/>
</dbReference>
<proteinExistence type="predicted"/>
<dbReference type="PANTHER" id="PTHR36152">
    <property type="entry name" value="CYTOPLASMIC PROTEIN-RELATED"/>
    <property type="match status" value="1"/>
</dbReference>
<dbReference type="Pfam" id="PF05638">
    <property type="entry name" value="T6SS_HCP"/>
    <property type="match status" value="1"/>
</dbReference>
<dbReference type="RefSeq" id="WP_119752095.1">
    <property type="nucleotide sequence ID" value="NZ_QZCG01000023.1"/>
</dbReference>
<dbReference type="OrthoDB" id="4865570at2"/>
<accession>A0A418SLW1</accession>
<reference evidence="2" key="1">
    <citation type="submission" date="2018-09" db="EMBL/GenBank/DDBJ databases">
        <title>Acidovorax cavernicola nov. sp. isolated from Gruta de las Maravillas (Aracena, Spain).</title>
        <authorList>
            <person name="Jurado V."/>
            <person name="Gutierrez-Patricio S."/>
            <person name="Gonzalez-Pimentel J.L."/>
            <person name="Miller A.Z."/>
            <person name="Laiz L."/>
            <person name="Saiz-Jimenez C."/>
        </authorList>
    </citation>
    <scope>NUCLEOTIDE SEQUENCE [LARGE SCALE GENOMIC DNA]</scope>
    <source>
        <strain evidence="2">1011MAR3C25</strain>
    </source>
</reference>
<dbReference type="AlphaFoldDB" id="A0A418SLW1"/>
<protein>
    <submittedName>
        <fullName evidence="1">Type VI secretion system tube protein Hcp</fullName>
    </submittedName>
</protein>
<organism evidence="1 2">
    <name type="scientific">Paracoccus onubensis</name>
    <dbReference type="NCBI Taxonomy" id="1675788"/>
    <lineage>
        <taxon>Bacteria</taxon>
        <taxon>Pseudomonadati</taxon>
        <taxon>Pseudomonadota</taxon>
        <taxon>Alphaproteobacteria</taxon>
        <taxon>Rhodobacterales</taxon>
        <taxon>Paracoccaceae</taxon>
        <taxon>Paracoccus</taxon>
    </lineage>
</organism>